<evidence type="ECO:0000259" key="6">
    <source>
        <dbReference type="Pfam" id="PF13860"/>
    </source>
</evidence>
<evidence type="ECO:0000313" key="7">
    <source>
        <dbReference type="EMBL" id="OWV33567.1"/>
    </source>
</evidence>
<dbReference type="Proteomes" id="UP000198462">
    <property type="component" value="Unassembled WGS sequence"/>
</dbReference>
<evidence type="ECO:0000256" key="1">
    <source>
        <dbReference type="ARBA" id="ARBA00010577"/>
    </source>
</evidence>
<sequence length="221" mass="22915">MTAISSAAAASQASLPTESALSKATADFDMFLNLLTTQMQNQDPLDPMDSSQYTQQLVQYAQVEQSIEQTQVLKDISAQLSAQDVAQAAGFIGRTIEYQGAYSGLGEQPASWAWDSSVTVPNLKVSILDAGGQTVYSNVVESGQASGTFSWNGELANGQSAPAGIYRLSLSGLSEDGRSLPVSVRGSGRVTEVLSSGASVDLMAGGVAVPVSDLVRVAQGS</sequence>
<dbReference type="AlphaFoldDB" id="A0A219B5E3"/>
<dbReference type="Pfam" id="PF03963">
    <property type="entry name" value="FlgD"/>
    <property type="match status" value="1"/>
</dbReference>
<name>A0A219B5E3_9SPHN</name>
<evidence type="ECO:0000313" key="8">
    <source>
        <dbReference type="Proteomes" id="UP000198462"/>
    </source>
</evidence>
<dbReference type="GO" id="GO:0044781">
    <property type="term" value="P:bacterial-type flagellum organization"/>
    <property type="evidence" value="ECO:0007669"/>
    <property type="project" value="UniProtKB-UniRule"/>
</dbReference>
<keyword evidence="3 5" id="KW-1005">Bacterial flagellum biogenesis</keyword>
<comment type="caution">
    <text evidence="7">The sequence shown here is derived from an EMBL/GenBank/DDBJ whole genome shotgun (WGS) entry which is preliminary data.</text>
</comment>
<dbReference type="InterPro" id="IPR025965">
    <property type="entry name" value="FlgD/Vpr_Ig-like"/>
</dbReference>
<organism evidence="7 8">
    <name type="scientific">Pacificimonas flava</name>
    <dbReference type="NCBI Taxonomy" id="1234595"/>
    <lineage>
        <taxon>Bacteria</taxon>
        <taxon>Pseudomonadati</taxon>
        <taxon>Pseudomonadota</taxon>
        <taxon>Alphaproteobacteria</taxon>
        <taxon>Sphingomonadales</taxon>
        <taxon>Sphingosinicellaceae</taxon>
        <taxon>Pacificimonas</taxon>
    </lineage>
</organism>
<reference evidence="8" key="1">
    <citation type="submission" date="2017-05" db="EMBL/GenBank/DDBJ databases">
        <authorList>
            <person name="Lin X."/>
        </authorList>
    </citation>
    <scope>NUCLEOTIDE SEQUENCE [LARGE SCALE GENOMIC DNA]</scope>
    <source>
        <strain evidence="8">JLT2012</strain>
    </source>
</reference>
<accession>A0A219B5E3</accession>
<gene>
    <name evidence="7" type="ORF">B5C34_08895</name>
</gene>
<evidence type="ECO:0000256" key="4">
    <source>
        <dbReference type="ARBA" id="ARBA00024746"/>
    </source>
</evidence>
<evidence type="ECO:0000256" key="5">
    <source>
        <dbReference type="RuleBase" id="RU362076"/>
    </source>
</evidence>
<comment type="similarity">
    <text evidence="1 5">Belongs to the FlgD family.</text>
</comment>
<feature type="domain" description="FlgD/Vpr Ig-like" evidence="6">
    <location>
        <begin position="105"/>
        <end position="173"/>
    </location>
</feature>
<dbReference type="Gene3D" id="2.30.30.910">
    <property type="match status" value="1"/>
</dbReference>
<dbReference type="InterPro" id="IPR005648">
    <property type="entry name" value="FlgD"/>
</dbReference>
<dbReference type="Gene3D" id="2.60.40.4070">
    <property type="match status" value="1"/>
</dbReference>
<keyword evidence="8" id="KW-1185">Reference proteome</keyword>
<dbReference type="EMBL" id="NFZT01000001">
    <property type="protein sequence ID" value="OWV33567.1"/>
    <property type="molecule type" value="Genomic_DNA"/>
</dbReference>
<dbReference type="RefSeq" id="WP_088712340.1">
    <property type="nucleotide sequence ID" value="NZ_NFZT01000001.1"/>
</dbReference>
<proteinExistence type="inferred from homology"/>
<dbReference type="OrthoDB" id="9785233at2"/>
<dbReference type="Pfam" id="PF13860">
    <property type="entry name" value="FlgD_ig"/>
    <property type="match status" value="1"/>
</dbReference>
<evidence type="ECO:0000256" key="3">
    <source>
        <dbReference type="ARBA" id="ARBA00022795"/>
    </source>
</evidence>
<protein>
    <recommendedName>
        <fullName evidence="2 5">Basal-body rod modification protein FlgD</fullName>
    </recommendedName>
</protein>
<comment type="function">
    <text evidence="4 5">Required for flagellar hook formation. May act as a scaffolding protein.</text>
</comment>
<evidence type="ECO:0000256" key="2">
    <source>
        <dbReference type="ARBA" id="ARBA00016013"/>
    </source>
</evidence>